<protein>
    <submittedName>
        <fullName evidence="2">ROK family protein</fullName>
    </submittedName>
</protein>
<sequence length="286" mass="28418">MSAAVIGVDVGGTTVKAVAVADGRIVAELRRPTPSPDPTGSGVVETVADAVAGLTPSPEAPVGVVVPGIVDEARGVAVHAANLGWRDVPLRRLLGERLGREVAFGHDVRAGALAEARLGAARAAEGVVAFVPIGTGIAAALLVDGRPIASDGWAGEIGQPLIAHGPHAGRRVEEIASAAGTAARAGLPDARAVVERVRAGDPASVAVWRDTVDVLADALTSLVAAVSPRTVVLGGGLALAGDTLLVPLADALRARMGQLRPPRLVTAALGDRAAALGAALLATDGP</sequence>
<dbReference type="PANTHER" id="PTHR18964">
    <property type="entry name" value="ROK (REPRESSOR, ORF, KINASE) FAMILY"/>
    <property type="match status" value="1"/>
</dbReference>
<keyword evidence="3" id="KW-1185">Reference proteome</keyword>
<dbReference type="Gene3D" id="3.30.420.40">
    <property type="match status" value="2"/>
</dbReference>
<reference evidence="3" key="1">
    <citation type="journal article" date="2019" name="Int. J. Syst. Evol. Microbiol.">
        <title>The Global Catalogue of Microorganisms (GCM) 10K type strain sequencing project: providing services to taxonomists for standard genome sequencing and annotation.</title>
        <authorList>
            <consortium name="The Broad Institute Genomics Platform"/>
            <consortium name="The Broad Institute Genome Sequencing Center for Infectious Disease"/>
            <person name="Wu L."/>
            <person name="Ma J."/>
        </authorList>
    </citation>
    <scope>NUCLEOTIDE SEQUENCE [LARGE SCALE GENOMIC DNA]</scope>
    <source>
        <strain evidence="3">JCM 16546</strain>
    </source>
</reference>
<dbReference type="SUPFAM" id="SSF53067">
    <property type="entry name" value="Actin-like ATPase domain"/>
    <property type="match status" value="1"/>
</dbReference>
<name>A0ABP7BNU0_9MICO</name>
<evidence type="ECO:0000256" key="1">
    <source>
        <dbReference type="ARBA" id="ARBA00006479"/>
    </source>
</evidence>
<dbReference type="EMBL" id="BAAAYV010000021">
    <property type="protein sequence ID" value="GAA3666178.1"/>
    <property type="molecule type" value="Genomic_DNA"/>
</dbReference>
<comment type="similarity">
    <text evidence="1">Belongs to the ROK (NagC/XylR) family.</text>
</comment>
<dbReference type="InterPro" id="IPR043129">
    <property type="entry name" value="ATPase_NBD"/>
</dbReference>
<accession>A0ABP7BNU0</accession>
<proteinExistence type="inferred from homology"/>
<comment type="caution">
    <text evidence="2">The sequence shown here is derived from an EMBL/GenBank/DDBJ whole genome shotgun (WGS) entry which is preliminary data.</text>
</comment>
<gene>
    <name evidence="2" type="ORF">GCM10022202_30400</name>
</gene>
<dbReference type="Pfam" id="PF00480">
    <property type="entry name" value="ROK"/>
    <property type="match status" value="1"/>
</dbReference>
<dbReference type="RefSeq" id="WP_221860516.1">
    <property type="nucleotide sequence ID" value="NZ_BAAAYV010000021.1"/>
</dbReference>
<dbReference type="InterPro" id="IPR000600">
    <property type="entry name" value="ROK"/>
</dbReference>
<organism evidence="2 3">
    <name type="scientific">Microbacterium marinilacus</name>
    <dbReference type="NCBI Taxonomy" id="415209"/>
    <lineage>
        <taxon>Bacteria</taxon>
        <taxon>Bacillati</taxon>
        <taxon>Actinomycetota</taxon>
        <taxon>Actinomycetes</taxon>
        <taxon>Micrococcales</taxon>
        <taxon>Microbacteriaceae</taxon>
        <taxon>Microbacterium</taxon>
    </lineage>
</organism>
<evidence type="ECO:0000313" key="2">
    <source>
        <dbReference type="EMBL" id="GAA3666178.1"/>
    </source>
</evidence>
<dbReference type="CDD" id="cd23763">
    <property type="entry name" value="ASKHA_ATPase_ROK"/>
    <property type="match status" value="1"/>
</dbReference>
<evidence type="ECO:0000313" key="3">
    <source>
        <dbReference type="Proteomes" id="UP001410795"/>
    </source>
</evidence>
<dbReference type="Proteomes" id="UP001410795">
    <property type="component" value="Unassembled WGS sequence"/>
</dbReference>
<dbReference type="PANTHER" id="PTHR18964:SF149">
    <property type="entry name" value="BIFUNCTIONAL UDP-N-ACETYLGLUCOSAMINE 2-EPIMERASE_N-ACETYLMANNOSAMINE KINASE"/>
    <property type="match status" value="1"/>
</dbReference>